<keyword evidence="9" id="KW-1185">Reference proteome</keyword>
<dbReference type="EMBL" id="BAAABZ010000015">
    <property type="protein sequence ID" value="GAA0522754.1"/>
    <property type="molecule type" value="Genomic_DNA"/>
</dbReference>
<feature type="domain" description="Alpha-L-rhamnosidase six-hairpin glycosidase" evidence="6">
    <location>
        <begin position="471"/>
        <end position="806"/>
    </location>
</feature>
<evidence type="ECO:0000259" key="5">
    <source>
        <dbReference type="Pfam" id="PF08531"/>
    </source>
</evidence>
<feature type="domain" description="Alpha-L-rhamnosidase C-terminal" evidence="7">
    <location>
        <begin position="809"/>
        <end position="881"/>
    </location>
</feature>
<dbReference type="Pfam" id="PF08531">
    <property type="entry name" value="Bac_rhamnosid_N"/>
    <property type="match status" value="1"/>
</dbReference>
<dbReference type="Gene3D" id="2.60.120.260">
    <property type="entry name" value="Galactose-binding domain-like"/>
    <property type="match status" value="2"/>
</dbReference>
<evidence type="ECO:0000313" key="8">
    <source>
        <dbReference type="EMBL" id="GAA0522754.1"/>
    </source>
</evidence>
<evidence type="ECO:0000259" key="7">
    <source>
        <dbReference type="Pfam" id="PF17390"/>
    </source>
</evidence>
<accession>A0ABP3MLC1</accession>
<dbReference type="Proteomes" id="UP001501576">
    <property type="component" value="Unassembled WGS sequence"/>
</dbReference>
<organism evidence="8 9">
    <name type="scientific">Streptomyces mordarskii</name>
    <dbReference type="NCBI Taxonomy" id="1226758"/>
    <lineage>
        <taxon>Bacteria</taxon>
        <taxon>Bacillati</taxon>
        <taxon>Actinomycetota</taxon>
        <taxon>Actinomycetes</taxon>
        <taxon>Kitasatosporales</taxon>
        <taxon>Streptomycetaceae</taxon>
        <taxon>Streptomyces</taxon>
    </lineage>
</organism>
<dbReference type="InterPro" id="IPR008902">
    <property type="entry name" value="Rhamnosid_concanavalin"/>
</dbReference>
<feature type="domain" description="Alpha-L-rhamnosidase concanavalin-like" evidence="4">
    <location>
        <begin position="365"/>
        <end position="466"/>
    </location>
</feature>
<name>A0ABP3MLC1_9ACTN</name>
<evidence type="ECO:0000256" key="3">
    <source>
        <dbReference type="ARBA" id="ARBA00022801"/>
    </source>
</evidence>
<dbReference type="Pfam" id="PF05592">
    <property type="entry name" value="Bac_rhamnosid"/>
    <property type="match status" value="1"/>
</dbReference>
<evidence type="ECO:0000259" key="4">
    <source>
        <dbReference type="Pfam" id="PF05592"/>
    </source>
</evidence>
<evidence type="ECO:0000259" key="6">
    <source>
        <dbReference type="Pfam" id="PF17389"/>
    </source>
</evidence>
<comment type="caution">
    <text evidence="8">The sequence shown here is derived from an EMBL/GenBank/DDBJ whole genome shotgun (WGS) entry which is preliminary data.</text>
</comment>
<evidence type="ECO:0000256" key="2">
    <source>
        <dbReference type="ARBA" id="ARBA00012652"/>
    </source>
</evidence>
<dbReference type="PANTHER" id="PTHR33307:SF6">
    <property type="entry name" value="ALPHA-RHAMNOSIDASE (EUROFUNG)-RELATED"/>
    <property type="match status" value="1"/>
</dbReference>
<proteinExistence type="predicted"/>
<reference evidence="9" key="1">
    <citation type="journal article" date="2019" name="Int. J. Syst. Evol. Microbiol.">
        <title>The Global Catalogue of Microorganisms (GCM) 10K type strain sequencing project: providing services to taxonomists for standard genome sequencing and annotation.</title>
        <authorList>
            <consortium name="The Broad Institute Genomics Platform"/>
            <consortium name="The Broad Institute Genome Sequencing Center for Infectious Disease"/>
            <person name="Wu L."/>
            <person name="Ma J."/>
        </authorList>
    </citation>
    <scope>NUCLEOTIDE SEQUENCE [LARGE SCALE GENOMIC DNA]</scope>
    <source>
        <strain evidence="9">JCM 5052</strain>
    </source>
</reference>
<keyword evidence="3 8" id="KW-0378">Hydrolase</keyword>
<dbReference type="PANTHER" id="PTHR33307">
    <property type="entry name" value="ALPHA-RHAMNOSIDASE (EUROFUNG)"/>
    <property type="match status" value="1"/>
</dbReference>
<dbReference type="InterPro" id="IPR035398">
    <property type="entry name" value="Bac_rhamnosid_C"/>
</dbReference>
<dbReference type="InterPro" id="IPR013737">
    <property type="entry name" value="Bac_rhamnosid_N"/>
</dbReference>
<dbReference type="Gene3D" id="2.60.420.10">
    <property type="entry name" value="Maltose phosphorylase, domain 3"/>
    <property type="match status" value="1"/>
</dbReference>
<sequence>MRKVLNVCGRSRLTSARGVLAPLGAAALLLATALVTGSPTAVADSGLHIGGATVDGRAEPLGVDAARPLLGWKLNTESHNAMQSAYQILVATSAERLAHNQGNVWDSGKRRSDESVGVPYGGQRLSPRTRYHWKVRVWDEHGRASAWSAPSFWETALSAPEDWEGARWIGPSDPKAGAPLLRKEFSLDKEVAGARAYVAGLGFHELRLNGAKVGDRVLAPANTPYDRRVLYDTYDVTKALRKGGNTVGLWLGHGYGENFSRYGFRWNGQRQAVALLDVTFTDGTRRRLTTDPSWKWSIGPITADDLYDGESYDARKEQDGWDEPGFDDRSWQSVSVVDAPQGSPRSNTMPPVRVTDTLKPRKVTEIRPGTYVYDFGQNIAGWSRLSAKGAAGTRITLRAAEELNADGTLDTATNREAAATDTFTLAGTGRREIYEPRFTYHGFRYLEVTGFPGTAGPGDVRVRVVHADVPSTGTFSSSSELLNRIWRNNRWSVLNNSMSTPTDTPVRDERTPPAMDVQAYRDAATREFGMGSFYAKYLRDLPPGTALPSDDVKAQYPDMAGGQVTLAWTLYEQYRDRNALETAYPDMKRFVDRNADEVPGLIWPADKGFGDWCPPDHGPQANDGMGSPSAGDCFSEVSLVNTALSYQQAEATAKAAGVLGHRQDARHFASLAGRIKDAFNAHFLNEAGDTYGSGRQVTSVLPLAFGLVPAGKVDDVGDQLARTIVEHDDSHLDTGIFGTRYLVDALARTGRIDLAMTMLHQRTYPGFGFQLANGATTTWEQWLYRSSMETHDHAMFAGINTSFYTALAGIRPTEPGYRDIAVEPQIPGSLDQVSASQETVRGRVAARWKKTRGTLRLTVTIPANSRAVVRVPLADKDHRVQAPAEARRTQVTDQAVSYRVGSGTWVFTVRAP</sequence>
<dbReference type="Gene3D" id="2.60.40.10">
    <property type="entry name" value="Immunoglobulins"/>
    <property type="match status" value="1"/>
</dbReference>
<evidence type="ECO:0000313" key="9">
    <source>
        <dbReference type="Proteomes" id="UP001501576"/>
    </source>
</evidence>
<dbReference type="Pfam" id="PF17389">
    <property type="entry name" value="Bac_rhamnosid6H"/>
    <property type="match status" value="1"/>
</dbReference>
<dbReference type="SUPFAM" id="SSF48208">
    <property type="entry name" value="Six-hairpin glycosidases"/>
    <property type="match status" value="1"/>
</dbReference>
<comment type="catalytic activity">
    <reaction evidence="1">
        <text>Hydrolysis of terminal non-reducing alpha-L-rhamnose residues in alpha-L-rhamnosides.</text>
        <dbReference type="EC" id="3.2.1.40"/>
    </reaction>
</comment>
<dbReference type="GO" id="GO:0016787">
    <property type="term" value="F:hydrolase activity"/>
    <property type="evidence" value="ECO:0007669"/>
    <property type="project" value="UniProtKB-KW"/>
</dbReference>
<dbReference type="InterPro" id="IPR012341">
    <property type="entry name" value="6hp_glycosidase-like_sf"/>
</dbReference>
<protein>
    <recommendedName>
        <fullName evidence="2">alpha-L-rhamnosidase</fullName>
        <ecNumber evidence="2">3.2.1.40</ecNumber>
    </recommendedName>
</protein>
<dbReference type="InterPro" id="IPR008928">
    <property type="entry name" value="6-hairpin_glycosidase_sf"/>
</dbReference>
<dbReference type="Pfam" id="PF17390">
    <property type="entry name" value="Bac_rhamnosid_C"/>
    <property type="match status" value="1"/>
</dbReference>
<feature type="domain" description="Bacterial alpha-L-rhamnosidase N-terminal" evidence="5">
    <location>
        <begin position="189"/>
        <end position="355"/>
    </location>
</feature>
<dbReference type="PIRSF" id="PIRSF010631">
    <property type="entry name" value="A-rhamnsds"/>
    <property type="match status" value="1"/>
</dbReference>
<dbReference type="EC" id="3.2.1.40" evidence="2"/>
<dbReference type="Pfam" id="PF25788">
    <property type="entry name" value="Ig_Rha78A_N"/>
    <property type="match status" value="1"/>
</dbReference>
<dbReference type="InterPro" id="IPR035396">
    <property type="entry name" value="Bac_rhamnosid6H"/>
</dbReference>
<dbReference type="Gene3D" id="1.50.10.10">
    <property type="match status" value="1"/>
</dbReference>
<evidence type="ECO:0000256" key="1">
    <source>
        <dbReference type="ARBA" id="ARBA00001445"/>
    </source>
</evidence>
<dbReference type="InterPro" id="IPR013783">
    <property type="entry name" value="Ig-like_fold"/>
</dbReference>
<dbReference type="InterPro" id="IPR016007">
    <property type="entry name" value="Alpha_rhamnosid"/>
</dbReference>
<gene>
    <name evidence="8" type="ORF">GCM10010390_26260</name>
</gene>